<evidence type="ECO:0000313" key="2">
    <source>
        <dbReference type="EMBL" id="KFB73054.1"/>
    </source>
</evidence>
<dbReference type="Gene3D" id="2.30.30.830">
    <property type="match status" value="1"/>
</dbReference>
<dbReference type="Pfam" id="PF04351">
    <property type="entry name" value="PilP"/>
    <property type="match status" value="1"/>
</dbReference>
<comment type="caution">
    <text evidence="2">The sequence shown here is derived from an EMBL/GenBank/DDBJ whole genome shotgun (WGS) entry which is preliminary data.</text>
</comment>
<sequence length="171" mass="18892">MRRLAALLGTIFLVACTAGDHEDLREWMKTAAQDTKAKIPPLPVVEPYEAVPYDVGGLLDPFKPAKVGPEERKGGGGFRPDLDRPKEPLELYPLESLKYVGVMTRNKVSYAIIQVDGTLYQIKIGNYMGQNFGVVVNVSESDVTLRELIQDSAGDWVERTSTLLLQEKGAK</sequence>
<reference evidence="2 3" key="1">
    <citation type="submission" date="2014-02" db="EMBL/GenBank/DDBJ databases">
        <title>Expanding our view of genomic diversity in Candidatus Accumulibacter clades.</title>
        <authorList>
            <person name="Skennerton C.T."/>
            <person name="Barr J.J."/>
            <person name="Slater F.R."/>
            <person name="Bond P.L."/>
            <person name="Tyson G.W."/>
        </authorList>
    </citation>
    <scope>NUCLEOTIDE SEQUENCE [LARGE SCALE GENOMIC DNA]</scope>
    <source>
        <strain evidence="3">BA-91</strain>
    </source>
</reference>
<feature type="compositionally biased region" description="Basic and acidic residues" evidence="1">
    <location>
        <begin position="68"/>
        <end position="84"/>
    </location>
</feature>
<dbReference type="EMBL" id="JDVG02000293">
    <property type="protein sequence ID" value="KFB73054.1"/>
    <property type="molecule type" value="Genomic_DNA"/>
</dbReference>
<protein>
    <submittedName>
        <fullName evidence="2">Pilus assembly protein, PilP</fullName>
    </submittedName>
</protein>
<name>A0A080M7L0_9PROT</name>
<gene>
    <name evidence="2" type="ORF">AW09_001721</name>
</gene>
<dbReference type="InterPro" id="IPR007446">
    <property type="entry name" value="PilP"/>
</dbReference>
<evidence type="ECO:0000313" key="3">
    <source>
        <dbReference type="Proteomes" id="UP000020077"/>
    </source>
</evidence>
<dbReference type="PROSITE" id="PS51257">
    <property type="entry name" value="PROKAR_LIPOPROTEIN"/>
    <property type="match status" value="1"/>
</dbReference>
<organism evidence="2 3">
    <name type="scientific">Candidatus Accumulibacter phosphatis</name>
    <dbReference type="NCBI Taxonomy" id="327160"/>
    <lineage>
        <taxon>Bacteria</taxon>
        <taxon>Pseudomonadati</taxon>
        <taxon>Pseudomonadota</taxon>
        <taxon>Betaproteobacteria</taxon>
        <taxon>Candidatus Accumulibacter</taxon>
    </lineage>
</organism>
<evidence type="ECO:0000256" key="1">
    <source>
        <dbReference type="SAM" id="MobiDB-lite"/>
    </source>
</evidence>
<dbReference type="AlphaFoldDB" id="A0A080M7L0"/>
<dbReference type="PIRSF" id="PIRSF016481">
    <property type="entry name" value="Pilus_assembly_PilP"/>
    <property type="match status" value="1"/>
</dbReference>
<accession>A0A080M7L0</accession>
<proteinExistence type="predicted"/>
<feature type="region of interest" description="Disordered" evidence="1">
    <location>
        <begin position="64"/>
        <end position="84"/>
    </location>
</feature>
<dbReference type="Proteomes" id="UP000020077">
    <property type="component" value="Unassembled WGS sequence"/>
</dbReference>